<proteinExistence type="predicted"/>
<dbReference type="AlphaFoldDB" id="A0A915KVW2"/>
<keyword evidence="1" id="KW-1185">Reference proteome</keyword>
<dbReference type="Proteomes" id="UP000887565">
    <property type="component" value="Unplaced"/>
</dbReference>
<reference evidence="2" key="1">
    <citation type="submission" date="2022-11" db="UniProtKB">
        <authorList>
            <consortium name="WormBaseParasite"/>
        </authorList>
    </citation>
    <scope>IDENTIFICATION</scope>
</reference>
<organism evidence="1 2">
    <name type="scientific">Romanomermis culicivorax</name>
    <name type="common">Nematode worm</name>
    <dbReference type="NCBI Taxonomy" id="13658"/>
    <lineage>
        <taxon>Eukaryota</taxon>
        <taxon>Metazoa</taxon>
        <taxon>Ecdysozoa</taxon>
        <taxon>Nematoda</taxon>
        <taxon>Enoplea</taxon>
        <taxon>Dorylaimia</taxon>
        <taxon>Mermithida</taxon>
        <taxon>Mermithoidea</taxon>
        <taxon>Mermithidae</taxon>
        <taxon>Romanomermis</taxon>
    </lineage>
</organism>
<protein>
    <submittedName>
        <fullName evidence="2">Uncharacterized protein</fullName>
    </submittedName>
</protein>
<accession>A0A915KVW2</accession>
<name>A0A915KVW2_ROMCU</name>
<dbReference type="WBParaSite" id="nRc.2.0.1.t42935-RA">
    <property type="protein sequence ID" value="nRc.2.0.1.t42935-RA"/>
    <property type="gene ID" value="nRc.2.0.1.g42935"/>
</dbReference>
<evidence type="ECO:0000313" key="2">
    <source>
        <dbReference type="WBParaSite" id="nRc.2.0.1.t42935-RA"/>
    </source>
</evidence>
<sequence length="64" mass="7194">MGISHFYGYQKLSAEIGFMFKFNNDKNYSYIGSEIGGDEKSFAALKNLVVGRCCCCWMNENCGC</sequence>
<evidence type="ECO:0000313" key="1">
    <source>
        <dbReference type="Proteomes" id="UP000887565"/>
    </source>
</evidence>